<proteinExistence type="predicted"/>
<dbReference type="Proteomes" id="UP000605676">
    <property type="component" value="Unassembled WGS sequence"/>
</dbReference>
<dbReference type="PANTHER" id="PTHR11803:SF39">
    <property type="entry name" value="2-IMINOBUTANOATE_2-IMINOPROPANOATE DEAMINASE"/>
    <property type="match status" value="1"/>
</dbReference>
<dbReference type="InterPro" id="IPR035959">
    <property type="entry name" value="RutC-like_sf"/>
</dbReference>
<reference evidence="1 2" key="1">
    <citation type="submission" date="2021-01" db="EMBL/GenBank/DDBJ databases">
        <title>Carboxyliciviraga sp.nov., isolated from coastal sediments.</title>
        <authorList>
            <person name="Lu D."/>
            <person name="Zhang T."/>
        </authorList>
    </citation>
    <scope>NUCLEOTIDE SEQUENCE [LARGE SCALE GENOMIC DNA]</scope>
    <source>
        <strain evidence="1 2">N1Y132</strain>
    </source>
</reference>
<keyword evidence="2" id="KW-1185">Reference proteome</keyword>
<dbReference type="PANTHER" id="PTHR11803">
    <property type="entry name" value="2-IMINOBUTANOATE/2-IMINOPROPANOATE DEAMINASE RIDA"/>
    <property type="match status" value="1"/>
</dbReference>
<name>A0ABS1HF32_9BACT</name>
<organism evidence="1 2">
    <name type="scientific">Carboxylicivirga marina</name>
    <dbReference type="NCBI Taxonomy" id="2800988"/>
    <lineage>
        <taxon>Bacteria</taxon>
        <taxon>Pseudomonadati</taxon>
        <taxon>Bacteroidota</taxon>
        <taxon>Bacteroidia</taxon>
        <taxon>Marinilabiliales</taxon>
        <taxon>Marinilabiliaceae</taxon>
        <taxon>Carboxylicivirga</taxon>
    </lineage>
</organism>
<evidence type="ECO:0000313" key="2">
    <source>
        <dbReference type="Proteomes" id="UP000605676"/>
    </source>
</evidence>
<dbReference type="Gene3D" id="3.30.1330.40">
    <property type="entry name" value="RutC-like"/>
    <property type="match status" value="1"/>
</dbReference>
<sequence>MKYTSLKIDSNLFYMDKADEITKEILSLLSDLNISTLSIVKIECILPVHTPDELVTCSEAFSSVLQTVFEKQQPANTLLAQELINSNNKAMLRFTICDDHETKIEYKEFQKHNYCLLTKLDEKVLVSGGIHFQSSSDALRSVQQTFDFVEQLLDHEEMHFGHIAHQSNYLSDIQSDNKDPLTGWTTIQTIEEIRSLYYDPNLFKHGYPLQVINHIQTEDFITDFIAAYKDGFPTAQFDQNDSSEQTQSCYIRGLNQVFVNPTIDEACSSSEEQLNTALKNIKEILKASTKQTSDVFEEIKITIANKNDFEIIEQLVAKSVDTNKLSLFAGPLKDASLKVSIEAIATIVR</sequence>
<dbReference type="RefSeq" id="WP_200463507.1">
    <property type="nucleotide sequence ID" value="NZ_JAENRR010000004.1"/>
</dbReference>
<evidence type="ECO:0000313" key="1">
    <source>
        <dbReference type="EMBL" id="MBK3516278.1"/>
    </source>
</evidence>
<comment type="caution">
    <text evidence="1">The sequence shown here is derived from an EMBL/GenBank/DDBJ whole genome shotgun (WGS) entry which is preliminary data.</text>
</comment>
<protein>
    <submittedName>
        <fullName evidence="1">Uncharacterized protein</fullName>
    </submittedName>
</protein>
<accession>A0ABS1HF32</accession>
<gene>
    <name evidence="1" type="ORF">JIV24_02925</name>
</gene>
<dbReference type="InterPro" id="IPR006175">
    <property type="entry name" value="YjgF/YER057c/UK114"/>
</dbReference>
<dbReference type="EMBL" id="JAENRR010000004">
    <property type="protein sequence ID" value="MBK3516278.1"/>
    <property type="molecule type" value="Genomic_DNA"/>
</dbReference>